<evidence type="ECO:0000256" key="17">
    <source>
        <dbReference type="ARBA" id="ARBA00023211"/>
    </source>
</evidence>
<dbReference type="InterPro" id="IPR014145">
    <property type="entry name" value="LigD_pol_dom"/>
</dbReference>
<keyword evidence="3 25" id="KW-0436">Ligase</keyword>
<dbReference type="EMBL" id="JBDFRB010000018">
    <property type="protein sequence ID" value="MEN2745799.1"/>
    <property type="molecule type" value="Genomic_DNA"/>
</dbReference>
<evidence type="ECO:0000256" key="23">
    <source>
        <dbReference type="SAM" id="MobiDB-lite"/>
    </source>
</evidence>
<dbReference type="PROSITE" id="PS00333">
    <property type="entry name" value="DNA_LIGASE_A2"/>
    <property type="match status" value="1"/>
</dbReference>
<evidence type="ECO:0000256" key="1">
    <source>
        <dbReference type="ARBA" id="ARBA00001936"/>
    </source>
</evidence>
<keyword evidence="12" id="KW-0067">ATP-binding</keyword>
<dbReference type="NCBIfam" id="TIGR02779">
    <property type="entry name" value="NHEJ_ligase_lig"/>
    <property type="match status" value="1"/>
</dbReference>
<organism evidence="25 26">
    <name type="scientific">Sinomonas halotolerans</name>
    <dbReference type="NCBI Taxonomy" id="1644133"/>
    <lineage>
        <taxon>Bacteria</taxon>
        <taxon>Bacillati</taxon>
        <taxon>Actinomycetota</taxon>
        <taxon>Actinomycetes</taxon>
        <taxon>Micrococcales</taxon>
        <taxon>Micrococcaceae</taxon>
        <taxon>Sinomonas</taxon>
    </lineage>
</organism>
<keyword evidence="17" id="KW-0464">Manganese</keyword>
<keyword evidence="5" id="KW-0548">Nucleotidyltransferase</keyword>
<keyword evidence="26" id="KW-1185">Reference proteome</keyword>
<feature type="region of interest" description="Disordered" evidence="23">
    <location>
        <begin position="535"/>
        <end position="617"/>
    </location>
</feature>
<reference evidence="25 26" key="1">
    <citation type="submission" date="2024-05" db="EMBL/GenBank/DDBJ databases">
        <title>Sinomonas sp. nov., isolated from a waste landfill.</title>
        <authorList>
            <person name="Zhao Y."/>
        </authorList>
    </citation>
    <scope>NUCLEOTIDE SEQUENCE [LARGE SCALE GENOMIC DNA]</scope>
    <source>
        <strain evidence="25 26">CCTCC AB2014300</strain>
    </source>
</reference>
<evidence type="ECO:0000256" key="3">
    <source>
        <dbReference type="ARBA" id="ARBA00022598"/>
    </source>
</evidence>
<comment type="similarity">
    <text evidence="21">In the C-terminal section; belongs to the ATP-dependent DNA ligase family.</text>
</comment>
<keyword evidence="9" id="KW-0227">DNA damage</keyword>
<evidence type="ECO:0000256" key="12">
    <source>
        <dbReference type="ARBA" id="ARBA00022840"/>
    </source>
</evidence>
<dbReference type="RefSeq" id="WP_345886365.1">
    <property type="nucleotide sequence ID" value="NZ_JBDFRB010000018.1"/>
</dbReference>
<dbReference type="Gene3D" id="2.40.50.140">
    <property type="entry name" value="Nucleic acid-binding proteins"/>
    <property type="match status" value="1"/>
</dbReference>
<dbReference type="InterPro" id="IPR012309">
    <property type="entry name" value="DNA_ligase_ATP-dep_C"/>
</dbReference>
<dbReference type="CDD" id="cd07906">
    <property type="entry name" value="Adenylation_DNA_ligase_LigD_LigC"/>
    <property type="match status" value="1"/>
</dbReference>
<feature type="compositionally biased region" description="Low complexity" evidence="23">
    <location>
        <begin position="320"/>
        <end position="330"/>
    </location>
</feature>
<keyword evidence="6" id="KW-0540">Nuclease</keyword>
<dbReference type="InterPro" id="IPR014146">
    <property type="entry name" value="LigD_ligase_dom"/>
</dbReference>
<evidence type="ECO:0000256" key="22">
    <source>
        <dbReference type="ARBA" id="ARBA00049990"/>
    </source>
</evidence>
<dbReference type="Gene3D" id="3.30.470.30">
    <property type="entry name" value="DNA ligase/mRNA capping enzyme"/>
    <property type="match status" value="1"/>
</dbReference>
<dbReference type="CDD" id="cd07971">
    <property type="entry name" value="OBF_DNA_ligase_LigD"/>
    <property type="match status" value="1"/>
</dbReference>
<proteinExistence type="inferred from homology"/>
<keyword evidence="13" id="KW-0239">DNA-directed DNA polymerase</keyword>
<keyword evidence="18" id="KW-0511">Multifunctional enzyme</keyword>
<evidence type="ECO:0000256" key="6">
    <source>
        <dbReference type="ARBA" id="ARBA00022722"/>
    </source>
</evidence>
<keyword evidence="11" id="KW-0269">Exonuclease</keyword>
<evidence type="ECO:0000259" key="24">
    <source>
        <dbReference type="PROSITE" id="PS50160"/>
    </source>
</evidence>
<accession>A0ABU9X2W8</accession>
<dbReference type="InterPro" id="IPR014144">
    <property type="entry name" value="LigD_PE_domain"/>
</dbReference>
<protein>
    <recommendedName>
        <fullName evidence="2">DNA ligase (ATP)</fullName>
        <ecNumber evidence="2">6.5.1.1</ecNumber>
    </recommendedName>
    <alternativeName>
        <fullName evidence="19">NHEJ DNA polymerase</fullName>
    </alternativeName>
</protein>
<keyword evidence="16" id="KW-0234">DNA repair</keyword>
<dbReference type="PROSITE" id="PS50160">
    <property type="entry name" value="DNA_LIGASE_A3"/>
    <property type="match status" value="1"/>
</dbReference>
<feature type="compositionally biased region" description="Low complexity" evidence="23">
    <location>
        <begin position="579"/>
        <end position="605"/>
    </location>
</feature>
<dbReference type="Gene3D" id="3.90.920.10">
    <property type="entry name" value="DNA primase, PRIM domain"/>
    <property type="match status" value="1"/>
</dbReference>
<evidence type="ECO:0000313" key="25">
    <source>
        <dbReference type="EMBL" id="MEN2745799.1"/>
    </source>
</evidence>
<keyword evidence="14" id="KW-0238">DNA-binding</keyword>
<evidence type="ECO:0000256" key="2">
    <source>
        <dbReference type="ARBA" id="ARBA00012727"/>
    </source>
</evidence>
<feature type="compositionally biased region" description="Polar residues" evidence="23">
    <location>
        <begin position="545"/>
        <end position="574"/>
    </location>
</feature>
<dbReference type="PANTHER" id="PTHR42705">
    <property type="entry name" value="BIFUNCTIONAL NON-HOMOLOGOUS END JOINING PROTEIN LIGD"/>
    <property type="match status" value="1"/>
</dbReference>
<dbReference type="SUPFAM" id="SSF50249">
    <property type="entry name" value="Nucleic acid-binding proteins"/>
    <property type="match status" value="1"/>
</dbReference>
<evidence type="ECO:0000256" key="4">
    <source>
        <dbReference type="ARBA" id="ARBA00022679"/>
    </source>
</evidence>
<dbReference type="Pfam" id="PF21686">
    <property type="entry name" value="LigD_Prim-Pol"/>
    <property type="match status" value="1"/>
</dbReference>
<feature type="region of interest" description="Disordered" evidence="23">
    <location>
        <begin position="301"/>
        <end position="388"/>
    </location>
</feature>
<evidence type="ECO:0000256" key="13">
    <source>
        <dbReference type="ARBA" id="ARBA00022932"/>
    </source>
</evidence>
<dbReference type="InterPro" id="IPR016059">
    <property type="entry name" value="DNA_ligase_ATP-dep_CS"/>
</dbReference>
<comment type="caution">
    <text evidence="25">The sequence shown here is derived from an EMBL/GenBank/DDBJ whole genome shotgun (WGS) entry which is preliminary data.</text>
</comment>
<dbReference type="NCBIfam" id="TIGR02778">
    <property type="entry name" value="ligD_pol"/>
    <property type="match status" value="1"/>
</dbReference>
<evidence type="ECO:0000256" key="10">
    <source>
        <dbReference type="ARBA" id="ARBA00022801"/>
    </source>
</evidence>
<evidence type="ECO:0000256" key="20">
    <source>
        <dbReference type="ARBA" id="ARBA00034003"/>
    </source>
</evidence>
<evidence type="ECO:0000256" key="8">
    <source>
        <dbReference type="ARBA" id="ARBA00022741"/>
    </source>
</evidence>
<keyword evidence="7" id="KW-0479">Metal-binding</keyword>
<comment type="cofactor">
    <cofactor evidence="1">
        <name>Mn(2+)</name>
        <dbReference type="ChEBI" id="CHEBI:29035"/>
    </cofactor>
</comment>
<sequence>MASQRETVEIEGRRVSLSNLDKVLYPEAGTTKGDVLEYLRLVAPVMIPAVRDRPATRKRWVHGVGTEEEPGEVFFQKNLDKATPEWVERVTLHHRNSTNTYPLVNDLATLVWLGQMAALEIHVPQWRAIEDDTMLNPDRLVIDLDPGPGAGLPECVEVAHLVKPIFEDLGLPSVPVTSGSKGIHLYAKLDGTRKWEDVSAVARELAKSLEADHPDLVVADQKKTLRTGRVLVDWSQNSGQKTTIAPYSLRGRLQPMVAAPRTWEEIGSPDLAHVRYDQMAERLERFGDLFAPVLPDVSADRMAHDAGSPSHPRARAFAQGSRARSPRSSGGKSGGGRASGEDDDGGGHSPSSSSSVPPPSPGDRLTEYRAKRDPAKTPEPVPLEAPTPGKGEAFVIHEHHARRLHWDLRLEHEGVLASFAIPKGIPADTGTNHLAVHTEDHPIEYLTFTGTIPAGEYGAGEMHVWDTGTYEVEKWREDEIIVILHGREGGGLAGVAEGLGRPGAGVRLALIRPGGGYGGGSDGKENWLAHLMKDQEKGHWRQGAKGTSPQPGVTSQQPGVTSQQPGVTSPQPGVTSPRPGVTTQQPGVTTQQPGVTSAPGARTGPAPAPMLAQAGTPGLVRGDGWSFEMKWDGIRAIVDARAEPLRLMSRRGIDQAATYPELAGLAQLGPAVLDGEIIAQDPRGRPDFGLLQQRMNLTRPADVERARRAVPVRIVLFDLLEYEGRDLTRLSLRERRAALDLLAEGGLPLNVQLSPVFDGEIDHVLEASAEHGLEGVVAKRLDSRYEPGRRSGAWLKIKHELAQEVVVCGWREGNGARAATFGSLILGLPDDDGALRYAGRVGSGFGDAELARIAATLRGMERKTPPLTGVPREDTRDAHWVTPRRVAEVTYTEMTAGGRLRHPVWRGWRPDKAPEDVAPHA</sequence>
<keyword evidence="8" id="KW-0547">Nucleotide-binding</keyword>
<dbReference type="PANTHER" id="PTHR42705:SF2">
    <property type="entry name" value="BIFUNCTIONAL NON-HOMOLOGOUS END JOINING PROTEIN LIGD"/>
    <property type="match status" value="1"/>
</dbReference>
<dbReference type="EC" id="6.5.1.1" evidence="2"/>
<dbReference type="SUPFAM" id="SSF56091">
    <property type="entry name" value="DNA ligase/mRNA capping enzyme, catalytic domain"/>
    <property type="match status" value="1"/>
</dbReference>
<evidence type="ECO:0000256" key="18">
    <source>
        <dbReference type="ARBA" id="ARBA00023268"/>
    </source>
</evidence>
<dbReference type="InterPro" id="IPR012310">
    <property type="entry name" value="DNA_ligase_ATP-dep_cent"/>
</dbReference>
<gene>
    <name evidence="25" type="ORF">ABCQ75_14820</name>
</gene>
<evidence type="ECO:0000256" key="19">
    <source>
        <dbReference type="ARBA" id="ARBA00029943"/>
    </source>
</evidence>
<name>A0ABU9X2W8_9MICC</name>
<keyword evidence="15" id="KW-0233">DNA recombination</keyword>
<dbReference type="Proteomes" id="UP001422074">
    <property type="component" value="Unassembled WGS sequence"/>
</dbReference>
<evidence type="ECO:0000256" key="16">
    <source>
        <dbReference type="ARBA" id="ARBA00023204"/>
    </source>
</evidence>
<feature type="domain" description="ATP-dependent DNA ligase family profile" evidence="24">
    <location>
        <begin position="705"/>
        <end position="830"/>
    </location>
</feature>
<evidence type="ECO:0000256" key="11">
    <source>
        <dbReference type="ARBA" id="ARBA00022839"/>
    </source>
</evidence>
<evidence type="ECO:0000256" key="14">
    <source>
        <dbReference type="ARBA" id="ARBA00023125"/>
    </source>
</evidence>
<dbReference type="NCBIfam" id="NF007210">
    <property type="entry name" value="PRK09632.1"/>
    <property type="match status" value="1"/>
</dbReference>
<keyword evidence="4" id="KW-0808">Transferase</keyword>
<feature type="compositionally biased region" description="Basic and acidic residues" evidence="23">
    <location>
        <begin position="364"/>
        <end position="376"/>
    </location>
</feature>
<evidence type="ECO:0000256" key="7">
    <source>
        <dbReference type="ARBA" id="ARBA00022723"/>
    </source>
</evidence>
<dbReference type="GO" id="GO:0003910">
    <property type="term" value="F:DNA ligase (ATP) activity"/>
    <property type="evidence" value="ECO:0007669"/>
    <property type="project" value="UniProtKB-EC"/>
</dbReference>
<dbReference type="Pfam" id="PF01068">
    <property type="entry name" value="DNA_ligase_A_M"/>
    <property type="match status" value="1"/>
</dbReference>
<dbReference type="CDD" id="cd04863">
    <property type="entry name" value="MtLigD_Pol_like"/>
    <property type="match status" value="1"/>
</dbReference>
<evidence type="ECO:0000313" key="26">
    <source>
        <dbReference type="Proteomes" id="UP001422074"/>
    </source>
</evidence>
<dbReference type="InterPro" id="IPR052171">
    <property type="entry name" value="NHEJ_LigD"/>
</dbReference>
<evidence type="ECO:0000256" key="9">
    <source>
        <dbReference type="ARBA" id="ARBA00022763"/>
    </source>
</evidence>
<dbReference type="InterPro" id="IPR012340">
    <property type="entry name" value="NA-bd_OB-fold"/>
</dbReference>
<dbReference type="InterPro" id="IPR033649">
    <property type="entry name" value="MtLigD_Pol-like"/>
</dbReference>
<evidence type="ECO:0000256" key="21">
    <source>
        <dbReference type="ARBA" id="ARBA00049981"/>
    </source>
</evidence>
<dbReference type="Gene3D" id="3.30.1490.70">
    <property type="match status" value="1"/>
</dbReference>
<comment type="similarity">
    <text evidence="22">In the N-terminal section; belongs to the LigD polymerase family.</text>
</comment>
<dbReference type="Pfam" id="PF13298">
    <property type="entry name" value="LigD_N"/>
    <property type="match status" value="1"/>
</dbReference>
<keyword evidence="10" id="KW-0378">Hydrolase</keyword>
<dbReference type="Pfam" id="PF04679">
    <property type="entry name" value="DNA_ligase_A_C"/>
    <property type="match status" value="1"/>
</dbReference>
<comment type="catalytic activity">
    <reaction evidence="20">
        <text>ATP + (deoxyribonucleotide)n-3'-hydroxyl + 5'-phospho-(deoxyribonucleotide)m = (deoxyribonucleotide)n+m + AMP + diphosphate.</text>
        <dbReference type="EC" id="6.5.1.1"/>
    </reaction>
</comment>
<evidence type="ECO:0000256" key="5">
    <source>
        <dbReference type="ARBA" id="ARBA00022695"/>
    </source>
</evidence>
<evidence type="ECO:0000256" key="15">
    <source>
        <dbReference type="ARBA" id="ARBA00023172"/>
    </source>
</evidence>